<sequence>MADKNQKLTQAELLELLSPPPFNQKKCVPPDAVILTSPEERWWRSDSPRLPGDQFPDVPPPKVDPTMSATTGSKGHGLRQGPILFQTTAQTGCGTAAHFKMEEGVPPVISGFSGHFPGKQGANVIGATFDKSYTESLSHTISLGK</sequence>
<reference evidence="1 2" key="1">
    <citation type="submission" date="2024-02" db="EMBL/GenBank/DDBJ databases">
        <authorList>
            <person name="Chen Y."/>
            <person name="Shah S."/>
            <person name="Dougan E. K."/>
            <person name="Thang M."/>
            <person name="Chan C."/>
        </authorList>
    </citation>
    <scope>NUCLEOTIDE SEQUENCE [LARGE SCALE GENOMIC DNA]</scope>
</reference>
<organism evidence="1 2">
    <name type="scientific">Durusdinium trenchii</name>
    <dbReference type="NCBI Taxonomy" id="1381693"/>
    <lineage>
        <taxon>Eukaryota</taxon>
        <taxon>Sar</taxon>
        <taxon>Alveolata</taxon>
        <taxon>Dinophyceae</taxon>
        <taxon>Suessiales</taxon>
        <taxon>Symbiodiniaceae</taxon>
        <taxon>Durusdinium</taxon>
    </lineage>
</organism>
<comment type="caution">
    <text evidence="1">The sequence shown here is derived from an EMBL/GenBank/DDBJ whole genome shotgun (WGS) entry which is preliminary data.</text>
</comment>
<name>A0ABP0N9F0_9DINO</name>
<dbReference type="EMBL" id="CAXAMM010027224">
    <property type="protein sequence ID" value="CAK9060415.1"/>
    <property type="molecule type" value="Genomic_DNA"/>
</dbReference>
<evidence type="ECO:0000313" key="2">
    <source>
        <dbReference type="Proteomes" id="UP001642464"/>
    </source>
</evidence>
<evidence type="ECO:0000313" key="1">
    <source>
        <dbReference type="EMBL" id="CAK9060415.1"/>
    </source>
</evidence>
<dbReference type="Proteomes" id="UP001642464">
    <property type="component" value="Unassembled WGS sequence"/>
</dbReference>
<accession>A0ABP0N9F0</accession>
<proteinExistence type="predicted"/>
<gene>
    <name evidence="1" type="ORF">SCF082_LOCUS31823</name>
</gene>
<keyword evidence="2" id="KW-1185">Reference proteome</keyword>
<protein>
    <submittedName>
        <fullName evidence="1">RING finger protein B</fullName>
    </submittedName>
</protein>